<dbReference type="InterPro" id="IPR036388">
    <property type="entry name" value="WH-like_DNA-bd_sf"/>
</dbReference>
<proteinExistence type="inferred from homology"/>
<keyword evidence="4" id="KW-1185">Reference proteome</keyword>
<dbReference type="GO" id="GO:0003887">
    <property type="term" value="F:DNA-directed DNA polymerase activity"/>
    <property type="evidence" value="ECO:0007669"/>
    <property type="project" value="InterPro"/>
</dbReference>
<dbReference type="Pfam" id="PF21205">
    <property type="entry name" value="Rep3_C"/>
    <property type="match status" value="1"/>
</dbReference>
<comment type="similarity">
    <text evidence="1">Belongs to the initiator RepB protein family.</text>
</comment>
<sequence>MMRVNTKSQIISHENSIRKSNELSMGKLNQGLTLNQMQLLAFSIFSTQQNGVTEFHKADFEKKFKLSKYNTEDAKKDADKVTSVKFSTADIENEEFKFWNVFMGMDYRKGHFKFEWNPRMLPHILNLKEKYITTDLSIASKFKSSFSWTLYDFIRAHHGYWHKVMTKEDLMNLFGVQGTKTYLENTGRFKKSVLDVAIREINENTELEVRYKDEKDGRAIIGFDLIWSNGEKLTSATKKQIKEIQSIIDIVFEDMFQYVNLDNTEERQRAIGLIRDIEDMRKYIQEPISVTRERADELIKSAVWNFRELNRLLIKNQQEVSSTSRKKVEFYNWLEERE</sequence>
<protein>
    <recommendedName>
        <fullName evidence="2">Initiator Rep protein WH1 domain-containing protein</fullName>
    </recommendedName>
</protein>
<comment type="caution">
    <text evidence="3">The sequence shown here is derived from an EMBL/GenBank/DDBJ whole genome shotgun (WGS) entry which is preliminary data.</text>
</comment>
<dbReference type="EMBL" id="NOKQ01000155">
    <property type="protein sequence ID" value="OZS78956.1"/>
    <property type="molecule type" value="Genomic_DNA"/>
</dbReference>
<reference evidence="3 4" key="1">
    <citation type="submission" date="2017-07" db="EMBL/GenBank/DDBJ databases">
        <title>Tetzosporium hominis gen.nov. sp.nov.</title>
        <authorList>
            <person name="Tetz G."/>
            <person name="Tetz V."/>
        </authorList>
    </citation>
    <scope>NUCLEOTIDE SEQUENCE [LARGE SCALE GENOMIC DNA]</scope>
    <source>
        <strain evidence="3 4">VT-49</strain>
    </source>
</reference>
<evidence type="ECO:0000313" key="4">
    <source>
        <dbReference type="Proteomes" id="UP000217065"/>
    </source>
</evidence>
<organism evidence="3 4">
    <name type="scientific">Tetzosporium hominis</name>
    <dbReference type="NCBI Taxonomy" id="2020506"/>
    <lineage>
        <taxon>Bacteria</taxon>
        <taxon>Bacillati</taxon>
        <taxon>Bacillota</taxon>
        <taxon>Bacilli</taxon>
        <taxon>Bacillales</taxon>
        <taxon>Caryophanaceae</taxon>
        <taxon>Tetzosporium</taxon>
    </lineage>
</organism>
<dbReference type="Gene3D" id="1.10.10.10">
    <property type="entry name" value="Winged helix-like DNA-binding domain superfamily/Winged helix DNA-binding domain"/>
    <property type="match status" value="2"/>
</dbReference>
<gene>
    <name evidence="3" type="ORF">CF394_03440</name>
</gene>
<dbReference type="SUPFAM" id="SSF46785">
    <property type="entry name" value="Winged helix' DNA-binding domain"/>
    <property type="match status" value="2"/>
</dbReference>
<dbReference type="RefSeq" id="WP_094941871.1">
    <property type="nucleotide sequence ID" value="NZ_NOKQ01000155.1"/>
</dbReference>
<dbReference type="Proteomes" id="UP000217065">
    <property type="component" value="Unassembled WGS sequence"/>
</dbReference>
<evidence type="ECO:0000313" key="3">
    <source>
        <dbReference type="EMBL" id="OZS78956.1"/>
    </source>
</evidence>
<dbReference type="InterPro" id="IPR000525">
    <property type="entry name" value="Initiator_Rep_WH1"/>
</dbReference>
<feature type="domain" description="Initiator Rep protein WH1" evidence="2">
    <location>
        <begin position="17"/>
        <end position="154"/>
    </location>
</feature>
<dbReference type="InterPro" id="IPR036390">
    <property type="entry name" value="WH_DNA-bd_sf"/>
</dbReference>
<evidence type="ECO:0000259" key="2">
    <source>
        <dbReference type="Pfam" id="PF01051"/>
    </source>
</evidence>
<accession>A0A264W5T8</accession>
<dbReference type="AlphaFoldDB" id="A0A264W5T8"/>
<dbReference type="GO" id="GO:0006270">
    <property type="term" value="P:DNA replication initiation"/>
    <property type="evidence" value="ECO:0007669"/>
    <property type="project" value="InterPro"/>
</dbReference>
<evidence type="ECO:0000256" key="1">
    <source>
        <dbReference type="ARBA" id="ARBA00038283"/>
    </source>
</evidence>
<name>A0A264W5T8_9BACL</name>
<dbReference type="Pfam" id="PF01051">
    <property type="entry name" value="Rep3_N"/>
    <property type="match status" value="1"/>
</dbReference>
<dbReference type="OrthoDB" id="2156930at2"/>